<dbReference type="CDD" id="cd13626">
    <property type="entry name" value="PBP2_Cystine_like"/>
    <property type="match status" value="1"/>
</dbReference>
<dbReference type="InterPro" id="IPR001638">
    <property type="entry name" value="Solute-binding_3/MltF_N"/>
</dbReference>
<feature type="domain" description="Solute-binding protein family 3/N-terminal" evidence="3">
    <location>
        <begin position="20"/>
        <end position="241"/>
    </location>
</feature>
<evidence type="ECO:0000256" key="2">
    <source>
        <dbReference type="SAM" id="SignalP"/>
    </source>
</evidence>
<protein>
    <submittedName>
        <fullName evidence="4">Polar amino acid ABC transporter substrate-binding protein</fullName>
    </submittedName>
</protein>
<evidence type="ECO:0000313" key="5">
    <source>
        <dbReference type="Proteomes" id="UP000249590"/>
    </source>
</evidence>
<dbReference type="AlphaFoldDB" id="A0A8B2NVU3"/>
<comment type="caution">
    <text evidence="4">The sequence shown here is derived from an EMBL/GenBank/DDBJ whole genome shotgun (WGS) entry which is preliminary data.</text>
</comment>
<organism evidence="4 5">
    <name type="scientific">Acuticoccus sediminis</name>
    <dbReference type="NCBI Taxonomy" id="2184697"/>
    <lineage>
        <taxon>Bacteria</taxon>
        <taxon>Pseudomonadati</taxon>
        <taxon>Pseudomonadota</taxon>
        <taxon>Alphaproteobacteria</taxon>
        <taxon>Hyphomicrobiales</taxon>
        <taxon>Amorphaceae</taxon>
        <taxon>Acuticoccus</taxon>
    </lineage>
</organism>
<dbReference type="Gene3D" id="3.40.190.10">
    <property type="entry name" value="Periplasmic binding protein-like II"/>
    <property type="match status" value="2"/>
</dbReference>
<dbReference type="OrthoDB" id="9814231at2"/>
<evidence type="ECO:0000259" key="3">
    <source>
        <dbReference type="SMART" id="SM00062"/>
    </source>
</evidence>
<dbReference type="Pfam" id="PF00497">
    <property type="entry name" value="SBP_bac_3"/>
    <property type="match status" value="1"/>
</dbReference>
<dbReference type="PANTHER" id="PTHR35936:SF19">
    <property type="entry name" value="AMINO-ACID-BINDING PROTEIN YXEM-RELATED"/>
    <property type="match status" value="1"/>
</dbReference>
<keyword evidence="5" id="KW-1185">Reference proteome</keyword>
<proteinExistence type="predicted"/>
<sequence length="273" mass="29283">MATLLAAGLAAAPVAASAQSLKTGVDGTFAPHAFPTLDGKTEGFNMDLGKALGEELGTEVDIDVTQWSGLLPGLQAGTYDFVLAPTTVTPERAENMLFTEPYLNTDFQFVTKKGAPKITDLKEFKDKVIAVNKGSAYDEWARGIADEIGWTVESYGTNLDALQAVMSGRAFANVAGNTNSAWAVKQNPQLELSYLYSTGKVFSIPLRLDNTELRAKLDMAVECLKKSGTLAELHEKWFGYAPAADSATATIYPGVGIPDMPNYDATEHELQCS</sequence>
<dbReference type="SUPFAM" id="SSF53850">
    <property type="entry name" value="Periplasmic binding protein-like II"/>
    <property type="match status" value="1"/>
</dbReference>
<reference evidence="4 5" key="1">
    <citation type="submission" date="2018-05" db="EMBL/GenBank/DDBJ databases">
        <title>Acuticoccus sediminis sp. nov., isolated from deep-sea sediment of Indian Ocean.</title>
        <authorList>
            <person name="Liu X."/>
            <person name="Lai Q."/>
            <person name="Du Y."/>
            <person name="Sun F."/>
            <person name="Zhang X."/>
            <person name="Wang S."/>
            <person name="Shao Z."/>
        </authorList>
    </citation>
    <scope>NUCLEOTIDE SEQUENCE [LARGE SCALE GENOMIC DNA]</scope>
    <source>
        <strain evidence="4 5">PTG4-2</strain>
    </source>
</reference>
<evidence type="ECO:0000313" key="4">
    <source>
        <dbReference type="EMBL" id="RAI00481.1"/>
    </source>
</evidence>
<evidence type="ECO:0000256" key="1">
    <source>
        <dbReference type="ARBA" id="ARBA00022729"/>
    </source>
</evidence>
<dbReference type="EMBL" id="QHHQ01000003">
    <property type="protein sequence ID" value="RAI00481.1"/>
    <property type="molecule type" value="Genomic_DNA"/>
</dbReference>
<gene>
    <name evidence="4" type="ORF">DLJ53_14535</name>
</gene>
<accession>A0A8B2NVU3</accession>
<dbReference type="SMART" id="SM00062">
    <property type="entry name" value="PBPb"/>
    <property type="match status" value="1"/>
</dbReference>
<name>A0A8B2NVU3_9HYPH</name>
<keyword evidence="1 2" id="KW-0732">Signal</keyword>
<dbReference type="PANTHER" id="PTHR35936">
    <property type="entry name" value="MEMBRANE-BOUND LYTIC MUREIN TRANSGLYCOSYLASE F"/>
    <property type="match status" value="1"/>
</dbReference>
<dbReference type="Proteomes" id="UP000249590">
    <property type="component" value="Unassembled WGS sequence"/>
</dbReference>
<feature type="chain" id="PRO_5032674514" evidence="2">
    <location>
        <begin position="19"/>
        <end position="273"/>
    </location>
</feature>
<feature type="signal peptide" evidence="2">
    <location>
        <begin position="1"/>
        <end position="18"/>
    </location>
</feature>